<reference evidence="3 4" key="1">
    <citation type="submission" date="2017-05" db="EMBL/GenBank/DDBJ databases">
        <authorList>
            <person name="Song R."/>
            <person name="Chenine A.L."/>
            <person name="Ruprecht R.M."/>
        </authorList>
    </citation>
    <scope>NUCLEOTIDE SEQUENCE [LARGE SCALE GENOMIC DNA]</scope>
    <source>
        <strain evidence="3 4">CECT 8898</strain>
    </source>
</reference>
<keyword evidence="2" id="KW-1133">Transmembrane helix</keyword>
<proteinExistence type="predicted"/>
<accession>A0A238L0U0</accession>
<dbReference type="OrthoDB" id="7779177at2"/>
<name>A0A238L0U0_9RHOB</name>
<protein>
    <submittedName>
        <fullName evidence="3">Uncharacterized protein</fullName>
    </submittedName>
</protein>
<evidence type="ECO:0000256" key="1">
    <source>
        <dbReference type="SAM" id="MobiDB-lite"/>
    </source>
</evidence>
<dbReference type="Proteomes" id="UP000207598">
    <property type="component" value="Unassembled WGS sequence"/>
</dbReference>
<organism evidence="3 4">
    <name type="scientific">Maliponia aquimaris</name>
    <dbReference type="NCBI Taxonomy" id="1673631"/>
    <lineage>
        <taxon>Bacteria</taxon>
        <taxon>Pseudomonadati</taxon>
        <taxon>Pseudomonadota</taxon>
        <taxon>Alphaproteobacteria</taxon>
        <taxon>Rhodobacterales</taxon>
        <taxon>Paracoccaceae</taxon>
        <taxon>Maliponia</taxon>
    </lineage>
</organism>
<keyword evidence="2" id="KW-0812">Transmembrane</keyword>
<dbReference type="RefSeq" id="WP_094022814.1">
    <property type="nucleotide sequence ID" value="NZ_FXYF01000014.1"/>
</dbReference>
<dbReference type="EMBL" id="FXYF01000014">
    <property type="protein sequence ID" value="SMX48704.1"/>
    <property type="molecule type" value="Genomic_DNA"/>
</dbReference>
<feature type="region of interest" description="Disordered" evidence="1">
    <location>
        <begin position="45"/>
        <end position="65"/>
    </location>
</feature>
<feature type="transmembrane region" description="Helical" evidence="2">
    <location>
        <begin position="18"/>
        <end position="41"/>
    </location>
</feature>
<dbReference type="AlphaFoldDB" id="A0A238L0U0"/>
<evidence type="ECO:0000256" key="2">
    <source>
        <dbReference type="SAM" id="Phobius"/>
    </source>
</evidence>
<gene>
    <name evidence="3" type="ORF">MAA8898_04051</name>
</gene>
<evidence type="ECO:0000313" key="3">
    <source>
        <dbReference type="EMBL" id="SMX48704.1"/>
    </source>
</evidence>
<keyword evidence="2" id="KW-0472">Membrane</keyword>
<evidence type="ECO:0000313" key="4">
    <source>
        <dbReference type="Proteomes" id="UP000207598"/>
    </source>
</evidence>
<keyword evidence="4" id="KW-1185">Reference proteome</keyword>
<sequence>MSAPSTNLTTQTRRHRPALFAIAAVSFVAGALLTGLVGHVMDEGSAPEGAEVQIDGRTGLPASGD</sequence>